<dbReference type="Proteomes" id="UP000535020">
    <property type="component" value="Unassembled WGS sequence"/>
</dbReference>
<evidence type="ECO:0000313" key="3">
    <source>
        <dbReference type="Proteomes" id="UP000535020"/>
    </source>
</evidence>
<dbReference type="InterPro" id="IPR013022">
    <property type="entry name" value="Xyl_isomerase-like_TIM-brl"/>
</dbReference>
<keyword evidence="3" id="KW-1185">Reference proteome</keyword>
<dbReference type="AlphaFoldDB" id="A0A7Y9C5U0"/>
<dbReference type="SUPFAM" id="SSF51658">
    <property type="entry name" value="Xylose isomerase-like"/>
    <property type="match status" value="1"/>
</dbReference>
<dbReference type="PANTHER" id="PTHR12110">
    <property type="entry name" value="HYDROXYPYRUVATE ISOMERASE"/>
    <property type="match status" value="1"/>
</dbReference>
<evidence type="ECO:0000313" key="2">
    <source>
        <dbReference type="EMBL" id="NYA69542.1"/>
    </source>
</evidence>
<comment type="caution">
    <text evidence="2">The sequence shown here is derived from an EMBL/GenBank/DDBJ whole genome shotgun (WGS) entry which is preliminary data.</text>
</comment>
<protein>
    <submittedName>
        <fullName evidence="2">Sugar phosphate isomerase/epimerase</fullName>
    </submittedName>
</protein>
<keyword evidence="2" id="KW-0413">Isomerase</keyword>
<sequence>MDRRHFIKRTGQFGLATSLSHLILPGILDETSDWFFSDAKPFFKLSLAQWSLHRAFDSKVLSRLEFAKVAKEFGFEGLEYVSSFYLPEKGKEHELRTTVHELKKRSGDFGLQNVLIMVDEGDLSTANEETRKKTIDAHYKWIDSAAELGCHSIRVNLFGGETEKTPEIWMQKSAESLRQLCEVASKSKLNVIVENHQLLSADAAKVSKIMKMVNLPNCGTLPDFGNFCLKREGGARFEGKCIEEYDRYKGMAELLPFAKGVSAKSYDFNASGEETTMDYKRLLKLVKDSGYKGFIGVEYEGNRLSEVDGLMATKALLLKHGG</sequence>
<feature type="domain" description="Xylose isomerase-like TIM barrel" evidence="1">
    <location>
        <begin position="68"/>
        <end position="303"/>
    </location>
</feature>
<reference evidence="2 3" key="1">
    <citation type="submission" date="2020-07" db="EMBL/GenBank/DDBJ databases">
        <authorList>
            <person name="Sun Q."/>
        </authorList>
    </citation>
    <scope>NUCLEOTIDE SEQUENCE [LARGE SCALE GENOMIC DNA]</scope>
    <source>
        <strain evidence="2 3">MAH-1</strain>
    </source>
</reference>
<dbReference type="Gene3D" id="3.20.20.150">
    <property type="entry name" value="Divalent-metal-dependent TIM barrel enzymes"/>
    <property type="match status" value="1"/>
</dbReference>
<dbReference type="GO" id="GO:0016853">
    <property type="term" value="F:isomerase activity"/>
    <property type="evidence" value="ECO:0007669"/>
    <property type="project" value="UniProtKB-KW"/>
</dbReference>
<proteinExistence type="predicted"/>
<dbReference type="InterPro" id="IPR050312">
    <property type="entry name" value="IolE/XylAMocC-like"/>
</dbReference>
<dbReference type="Pfam" id="PF01261">
    <property type="entry name" value="AP_endonuc_2"/>
    <property type="match status" value="1"/>
</dbReference>
<dbReference type="InterPro" id="IPR036237">
    <property type="entry name" value="Xyl_isomerase-like_sf"/>
</dbReference>
<name>A0A7Y9C5U0_9FLAO</name>
<accession>A0A7Y9C5U0</accession>
<gene>
    <name evidence="2" type="ORF">HZF10_01320</name>
</gene>
<dbReference type="EMBL" id="JACBJI010000001">
    <property type="protein sequence ID" value="NYA69542.1"/>
    <property type="molecule type" value="Genomic_DNA"/>
</dbReference>
<evidence type="ECO:0000259" key="1">
    <source>
        <dbReference type="Pfam" id="PF01261"/>
    </source>
</evidence>
<dbReference type="RefSeq" id="WP_176004365.1">
    <property type="nucleotide sequence ID" value="NZ_JABWMI010000002.1"/>
</dbReference>
<organism evidence="2 3">
    <name type="scientific">Flavobacterium agri</name>
    <dbReference type="NCBI Taxonomy" id="2743471"/>
    <lineage>
        <taxon>Bacteria</taxon>
        <taxon>Pseudomonadati</taxon>
        <taxon>Bacteroidota</taxon>
        <taxon>Flavobacteriia</taxon>
        <taxon>Flavobacteriales</taxon>
        <taxon>Flavobacteriaceae</taxon>
        <taxon>Flavobacterium</taxon>
    </lineage>
</organism>
<dbReference type="PANTHER" id="PTHR12110:SF53">
    <property type="entry name" value="BLR5974 PROTEIN"/>
    <property type="match status" value="1"/>
</dbReference>